<sequence>MKKFLGTLLFCFAIGSLTVYAHPTKAASDVSKVINGKDKNVTISDKIKILQGQVKSLNDEKDSLDEKINVLYPKKKNQLINQLNKLKSNKQTKDRTVKLEEIKSQIDQMKTAIANDKVLNDDRKKLWDKYRMQQSKNNNNGVYNTLLLIQSNLVEAISLKQNLLGIIS</sequence>
<feature type="chain" id="PRO_5038757789" evidence="2">
    <location>
        <begin position="22"/>
        <end position="168"/>
    </location>
</feature>
<organism evidence="3 4">
    <name type="scientific">Gottfriedia endophytica</name>
    <dbReference type="NCBI Taxonomy" id="2820819"/>
    <lineage>
        <taxon>Bacteria</taxon>
        <taxon>Bacillati</taxon>
        <taxon>Bacillota</taxon>
        <taxon>Bacilli</taxon>
        <taxon>Bacillales</taxon>
        <taxon>Bacillaceae</taxon>
        <taxon>Gottfriedia</taxon>
    </lineage>
</organism>
<proteinExistence type="predicted"/>
<feature type="signal peptide" evidence="2">
    <location>
        <begin position="1"/>
        <end position="21"/>
    </location>
</feature>
<reference evidence="3" key="1">
    <citation type="submission" date="2021-04" db="EMBL/GenBank/DDBJ databases">
        <title>Genome seq and assembly of Bacillus sp.</title>
        <authorList>
            <person name="Chhetri G."/>
        </authorList>
    </citation>
    <scope>NUCLEOTIDE SEQUENCE</scope>
    <source>
        <strain evidence="3">RG28</strain>
    </source>
</reference>
<accession>A0A940NU64</accession>
<evidence type="ECO:0000256" key="1">
    <source>
        <dbReference type="SAM" id="Coils"/>
    </source>
</evidence>
<name>A0A940NU64_9BACI</name>
<dbReference type="EMBL" id="JAGIYQ010000015">
    <property type="protein sequence ID" value="MBP0726836.1"/>
    <property type="molecule type" value="Genomic_DNA"/>
</dbReference>
<protein>
    <submittedName>
        <fullName evidence="3">Uncharacterized protein</fullName>
    </submittedName>
</protein>
<keyword evidence="2" id="KW-0732">Signal</keyword>
<keyword evidence="1" id="KW-0175">Coiled coil</keyword>
<evidence type="ECO:0000256" key="2">
    <source>
        <dbReference type="SAM" id="SignalP"/>
    </source>
</evidence>
<evidence type="ECO:0000313" key="3">
    <source>
        <dbReference type="EMBL" id="MBP0726836.1"/>
    </source>
</evidence>
<dbReference type="RefSeq" id="WP_209407177.1">
    <property type="nucleotide sequence ID" value="NZ_JAGIYQ010000015.1"/>
</dbReference>
<keyword evidence="4" id="KW-1185">Reference proteome</keyword>
<evidence type="ECO:0000313" key="4">
    <source>
        <dbReference type="Proteomes" id="UP000682134"/>
    </source>
</evidence>
<dbReference type="AlphaFoldDB" id="A0A940NU64"/>
<comment type="caution">
    <text evidence="3">The sequence shown here is derived from an EMBL/GenBank/DDBJ whole genome shotgun (WGS) entry which is preliminary data.</text>
</comment>
<dbReference type="Proteomes" id="UP000682134">
    <property type="component" value="Unassembled WGS sequence"/>
</dbReference>
<feature type="coiled-coil region" evidence="1">
    <location>
        <begin position="47"/>
        <end position="96"/>
    </location>
</feature>
<gene>
    <name evidence="3" type="ORF">J5Y03_16895</name>
</gene>